<dbReference type="AlphaFoldDB" id="A0A7W9YL86"/>
<protein>
    <submittedName>
        <fullName evidence="2">8-oxo-dGTP pyrophosphatase MutT (NUDIX family)</fullName>
    </submittedName>
</protein>
<dbReference type="Gene3D" id="3.90.79.10">
    <property type="entry name" value="Nucleoside Triphosphate Pyrophosphohydrolase"/>
    <property type="match status" value="1"/>
</dbReference>
<dbReference type="PROSITE" id="PS51462">
    <property type="entry name" value="NUDIX"/>
    <property type="match status" value="1"/>
</dbReference>
<gene>
    <name evidence="2" type="ORF">HNR23_003306</name>
</gene>
<name>A0A7W9YL86_9ACTN</name>
<dbReference type="InterPro" id="IPR015797">
    <property type="entry name" value="NUDIX_hydrolase-like_dom_sf"/>
</dbReference>
<dbReference type="Pfam" id="PF00293">
    <property type="entry name" value="NUDIX"/>
    <property type="match status" value="1"/>
</dbReference>
<proteinExistence type="predicted"/>
<dbReference type="SUPFAM" id="SSF55811">
    <property type="entry name" value="Nudix"/>
    <property type="match status" value="1"/>
</dbReference>
<dbReference type="EMBL" id="JACHDS010000001">
    <property type="protein sequence ID" value="MBB6173246.1"/>
    <property type="molecule type" value="Genomic_DNA"/>
</dbReference>
<sequence>MSIDADPRDLHSDAREVLASWTAPDADQERLRRTYLDHLDRHPDGVWRSCLPGHVTASAAIVDPGGTRTVLTLHRKIRLWLQTGGHCEPGDTGLAATALREAAEESGIEGLRLLPRPVRLDRHWVGCGGGTWHLDVQYAAVAPPDAEPVRDPEESDDLGWFPADALPEPTDTACRVLVTAAAAAARSALPR</sequence>
<accession>A0A7W9YL86</accession>
<dbReference type="CDD" id="cd03674">
    <property type="entry name" value="NUDIX_Hydrolase"/>
    <property type="match status" value="1"/>
</dbReference>
<evidence type="ECO:0000313" key="2">
    <source>
        <dbReference type="EMBL" id="MBB6173246.1"/>
    </source>
</evidence>
<feature type="domain" description="Nudix hydrolase" evidence="1">
    <location>
        <begin position="52"/>
        <end position="183"/>
    </location>
</feature>
<evidence type="ECO:0000313" key="3">
    <source>
        <dbReference type="Proteomes" id="UP000546642"/>
    </source>
</evidence>
<dbReference type="InterPro" id="IPR000086">
    <property type="entry name" value="NUDIX_hydrolase_dom"/>
</dbReference>
<dbReference type="RefSeq" id="WP_343070589.1">
    <property type="nucleotide sequence ID" value="NZ_JACHDS010000001.1"/>
</dbReference>
<keyword evidence="3" id="KW-1185">Reference proteome</keyword>
<organism evidence="2 3">
    <name type="scientific">Nocardiopsis mwathae</name>
    <dbReference type="NCBI Taxonomy" id="1472723"/>
    <lineage>
        <taxon>Bacteria</taxon>
        <taxon>Bacillati</taxon>
        <taxon>Actinomycetota</taxon>
        <taxon>Actinomycetes</taxon>
        <taxon>Streptosporangiales</taxon>
        <taxon>Nocardiopsidaceae</taxon>
        <taxon>Nocardiopsis</taxon>
    </lineage>
</organism>
<evidence type="ECO:0000259" key="1">
    <source>
        <dbReference type="PROSITE" id="PS51462"/>
    </source>
</evidence>
<dbReference type="Proteomes" id="UP000546642">
    <property type="component" value="Unassembled WGS sequence"/>
</dbReference>
<comment type="caution">
    <text evidence="2">The sequence shown here is derived from an EMBL/GenBank/DDBJ whole genome shotgun (WGS) entry which is preliminary data.</text>
</comment>
<reference evidence="2 3" key="1">
    <citation type="submission" date="2020-08" db="EMBL/GenBank/DDBJ databases">
        <title>Sequencing the genomes of 1000 actinobacteria strains.</title>
        <authorList>
            <person name="Klenk H.-P."/>
        </authorList>
    </citation>
    <scope>NUCLEOTIDE SEQUENCE [LARGE SCALE GENOMIC DNA]</scope>
    <source>
        <strain evidence="2 3">DSM 46659</strain>
    </source>
</reference>